<organism evidence="3 4">
    <name type="scientific">Pseudomonas hefeiensis</name>
    <dbReference type="NCBI Taxonomy" id="2738125"/>
    <lineage>
        <taxon>Bacteria</taxon>
        <taxon>Pseudomonadati</taxon>
        <taxon>Pseudomonadota</taxon>
        <taxon>Gammaproteobacteria</taxon>
        <taxon>Pseudomonadales</taxon>
        <taxon>Pseudomonadaceae</taxon>
        <taxon>Pseudomonas</taxon>
    </lineage>
</organism>
<dbReference type="RefSeq" id="WP_305444883.1">
    <property type="nucleotide sequence ID" value="NZ_CP117449.1"/>
</dbReference>
<evidence type="ECO:0000313" key="3">
    <source>
        <dbReference type="EMBL" id="WLH14795.1"/>
    </source>
</evidence>
<keyword evidence="4" id="KW-1185">Reference proteome</keyword>
<dbReference type="Pfam" id="PF01796">
    <property type="entry name" value="OB_ChsH2_C"/>
    <property type="match status" value="1"/>
</dbReference>
<protein>
    <submittedName>
        <fullName evidence="3">OB-fold domain-containing protein</fullName>
    </submittedName>
</protein>
<reference evidence="3 4" key="1">
    <citation type="submission" date="2023-02" db="EMBL/GenBank/DDBJ databases">
        <title>Evolution of Hrp T3SS in non-pathogenic Pseudomonas fluorescens.</title>
        <authorList>
            <person name="Liao K."/>
            <person name="Wei H."/>
            <person name="Gu Y."/>
        </authorList>
    </citation>
    <scope>NUCLEOTIDE SEQUENCE [LARGE SCALE GENOMIC DNA]</scope>
    <source>
        <strain evidence="3 4">FP205</strain>
    </source>
</reference>
<evidence type="ECO:0000259" key="2">
    <source>
        <dbReference type="Pfam" id="PF12172"/>
    </source>
</evidence>
<dbReference type="SUPFAM" id="SSF50249">
    <property type="entry name" value="Nucleic acid-binding proteins"/>
    <property type="match status" value="1"/>
</dbReference>
<feature type="domain" description="ChsH2 C-terminal OB-fold" evidence="1">
    <location>
        <begin position="54"/>
        <end position="115"/>
    </location>
</feature>
<gene>
    <name evidence="3" type="ORF">PSH57_11010</name>
</gene>
<evidence type="ECO:0000313" key="4">
    <source>
        <dbReference type="Proteomes" id="UP001230339"/>
    </source>
</evidence>
<feature type="domain" description="ChsH2 rubredoxin-like zinc ribbon" evidence="2">
    <location>
        <begin position="17"/>
        <end position="44"/>
    </location>
</feature>
<sequence>MTTSSLVVTDAMSAPWWAALGEGRLLVQRNPASGTWQWYPRDHCLDDLSIEPEWVQVSGHGTLFTYSVIHRGHSRLAAPYICALVELAEGPLMLSQLHGIAFDEITIGMDVSVAFIEVDSSTLLPVFRPRSHP</sequence>
<dbReference type="InterPro" id="IPR052513">
    <property type="entry name" value="Thioester_dehydratase-like"/>
</dbReference>
<dbReference type="Proteomes" id="UP001230339">
    <property type="component" value="Chromosome"/>
</dbReference>
<dbReference type="Gene3D" id="6.10.30.10">
    <property type="match status" value="1"/>
</dbReference>
<proteinExistence type="predicted"/>
<dbReference type="InterPro" id="IPR012340">
    <property type="entry name" value="NA-bd_OB-fold"/>
</dbReference>
<dbReference type="PANTHER" id="PTHR34075">
    <property type="entry name" value="BLR3430 PROTEIN"/>
    <property type="match status" value="1"/>
</dbReference>
<dbReference type="Pfam" id="PF12172">
    <property type="entry name" value="zf-ChsH2"/>
    <property type="match status" value="1"/>
</dbReference>
<dbReference type="EMBL" id="CP117449">
    <property type="protein sequence ID" value="WLH14795.1"/>
    <property type="molecule type" value="Genomic_DNA"/>
</dbReference>
<accession>A0ABY9GGM7</accession>
<evidence type="ECO:0000259" key="1">
    <source>
        <dbReference type="Pfam" id="PF01796"/>
    </source>
</evidence>
<dbReference type="InterPro" id="IPR002878">
    <property type="entry name" value="ChsH2_C"/>
</dbReference>
<dbReference type="InterPro" id="IPR022002">
    <property type="entry name" value="ChsH2_Znr"/>
</dbReference>
<name>A0ABY9GGM7_9PSED</name>
<dbReference type="PANTHER" id="PTHR34075:SF5">
    <property type="entry name" value="BLR3430 PROTEIN"/>
    <property type="match status" value="1"/>
</dbReference>